<dbReference type="KEGG" id="many:MANY_39200"/>
<sequence length="227" mass="25356">MRLPTDDRRSPVADRPPMNNPDRNQPGHDPGWPTERRYPACTEVDEAFDVMVRSLRRFQEALATSRPSVELATEVARHLHRDAAALEAFGAAEHERPFGNLWDRPGRAQAMAPPFTCETMSAEKVSGTAYFSDFYLGANGAVHGGAVPLIFDEVLGRLANVGRPRTRTAYLHVDYRRVTPIHKTLRLDAWMDRIDGRKLYLNGLLRDGVTVLAEASGLFVILRPGQP</sequence>
<evidence type="ECO:0000256" key="1">
    <source>
        <dbReference type="ARBA" id="ARBA00022490"/>
    </source>
</evidence>
<evidence type="ECO:0000313" key="6">
    <source>
        <dbReference type="EMBL" id="BBZ78583.1"/>
    </source>
</evidence>
<protein>
    <submittedName>
        <fullName evidence="6">Thioesterase</fullName>
    </submittedName>
</protein>
<reference evidence="6 7" key="1">
    <citation type="journal article" date="2019" name="Emerg. Microbes Infect.">
        <title>Comprehensive subspecies identification of 175 nontuberculous mycobacteria species based on 7547 genomic profiles.</title>
        <authorList>
            <person name="Matsumoto Y."/>
            <person name="Kinjo T."/>
            <person name="Motooka D."/>
            <person name="Nabeya D."/>
            <person name="Jung N."/>
            <person name="Uechi K."/>
            <person name="Horii T."/>
            <person name="Iida T."/>
            <person name="Fujita J."/>
            <person name="Nakamura S."/>
        </authorList>
    </citation>
    <scope>NUCLEOTIDE SEQUENCE [LARGE SCALE GENOMIC DNA]</scope>
    <source>
        <strain evidence="6 7">JCM 30275</strain>
    </source>
</reference>
<name>A0A6N4WDW5_9MYCO</name>
<feature type="region of interest" description="Disordered" evidence="5">
    <location>
        <begin position="1"/>
        <end position="37"/>
    </location>
</feature>
<dbReference type="InterPro" id="IPR052365">
    <property type="entry name" value="THEM4/THEM5_acyl-CoA_thioest"/>
</dbReference>
<evidence type="ECO:0000256" key="2">
    <source>
        <dbReference type="ARBA" id="ARBA00022801"/>
    </source>
</evidence>
<dbReference type="GO" id="GO:0016787">
    <property type="term" value="F:hydrolase activity"/>
    <property type="evidence" value="ECO:0007669"/>
    <property type="project" value="UniProtKB-KW"/>
</dbReference>
<evidence type="ECO:0000256" key="4">
    <source>
        <dbReference type="ARBA" id="ARBA00023098"/>
    </source>
</evidence>
<gene>
    <name evidence="6" type="ORF">MANY_39200</name>
</gene>
<dbReference type="SUPFAM" id="SSF54637">
    <property type="entry name" value="Thioesterase/thiol ester dehydrase-isomerase"/>
    <property type="match status" value="1"/>
</dbReference>
<dbReference type="RefSeq" id="WP_163805711.1">
    <property type="nucleotide sequence ID" value="NZ_AP022620.1"/>
</dbReference>
<proteinExistence type="predicted"/>
<keyword evidence="7" id="KW-1185">Reference proteome</keyword>
<dbReference type="InterPro" id="IPR029069">
    <property type="entry name" value="HotDog_dom_sf"/>
</dbReference>
<keyword evidence="4" id="KW-0443">Lipid metabolism</keyword>
<keyword evidence="1" id="KW-0963">Cytoplasm</keyword>
<accession>A0A6N4WDW5</accession>
<keyword evidence="2" id="KW-0378">Hydrolase</keyword>
<feature type="compositionally biased region" description="Basic and acidic residues" evidence="5">
    <location>
        <begin position="1"/>
        <end position="12"/>
    </location>
</feature>
<dbReference type="Proteomes" id="UP000467249">
    <property type="component" value="Chromosome"/>
</dbReference>
<dbReference type="AlphaFoldDB" id="A0A6N4WDW5"/>
<dbReference type="EMBL" id="AP022620">
    <property type="protein sequence ID" value="BBZ78583.1"/>
    <property type="molecule type" value="Genomic_DNA"/>
</dbReference>
<dbReference type="GO" id="GO:0006631">
    <property type="term" value="P:fatty acid metabolic process"/>
    <property type="evidence" value="ECO:0007669"/>
    <property type="project" value="UniProtKB-KW"/>
</dbReference>
<dbReference type="Gene3D" id="3.10.129.10">
    <property type="entry name" value="Hotdog Thioesterase"/>
    <property type="match status" value="1"/>
</dbReference>
<organism evidence="6 7">
    <name type="scientific">Mycolicibacterium anyangense</name>
    <dbReference type="NCBI Taxonomy" id="1431246"/>
    <lineage>
        <taxon>Bacteria</taxon>
        <taxon>Bacillati</taxon>
        <taxon>Actinomycetota</taxon>
        <taxon>Actinomycetes</taxon>
        <taxon>Mycobacteriales</taxon>
        <taxon>Mycobacteriaceae</taxon>
        <taxon>Mycolicibacterium</taxon>
    </lineage>
</organism>
<dbReference type="PANTHER" id="PTHR12418:SF19">
    <property type="entry name" value="ACYL-COENZYME A THIOESTERASE THEM4"/>
    <property type="match status" value="1"/>
</dbReference>
<evidence type="ECO:0000313" key="7">
    <source>
        <dbReference type="Proteomes" id="UP000467249"/>
    </source>
</evidence>
<dbReference type="PANTHER" id="PTHR12418">
    <property type="entry name" value="ACYL-COENZYME A THIOESTERASE THEM4"/>
    <property type="match status" value="1"/>
</dbReference>
<dbReference type="CDD" id="cd03443">
    <property type="entry name" value="PaaI_thioesterase"/>
    <property type="match status" value="1"/>
</dbReference>
<evidence type="ECO:0000256" key="5">
    <source>
        <dbReference type="SAM" id="MobiDB-lite"/>
    </source>
</evidence>
<keyword evidence="3" id="KW-0276">Fatty acid metabolism</keyword>
<evidence type="ECO:0000256" key="3">
    <source>
        <dbReference type="ARBA" id="ARBA00022832"/>
    </source>
</evidence>